<dbReference type="InterPro" id="IPR041222">
    <property type="entry name" value="PriA_3primeBD"/>
</dbReference>
<feature type="binding site" evidence="8">
    <location>
        <position position="400"/>
    </location>
    <ligand>
        <name>Zn(2+)</name>
        <dbReference type="ChEBI" id="CHEBI:29105"/>
        <label>2</label>
    </ligand>
</feature>
<keyword evidence="7 8" id="KW-0238">DNA-binding</keyword>
<comment type="cofactor">
    <cofactor evidence="8">
        <name>Zn(2+)</name>
        <dbReference type="ChEBI" id="CHEBI:29105"/>
    </cofactor>
    <text evidence="8">Binds 2 zinc ions per subunit.</text>
</comment>
<keyword evidence="6 8" id="KW-0067">ATP-binding</keyword>
<dbReference type="GO" id="GO:0006310">
    <property type="term" value="P:DNA recombination"/>
    <property type="evidence" value="ECO:0007669"/>
    <property type="project" value="InterPro"/>
</dbReference>
<dbReference type="HAMAP" id="MF_00983">
    <property type="entry name" value="PriA"/>
    <property type="match status" value="1"/>
</dbReference>
<feature type="binding site" evidence="8">
    <location>
        <position position="379"/>
    </location>
    <ligand>
        <name>Zn(2+)</name>
        <dbReference type="ChEBI" id="CHEBI:29105"/>
        <label>2</label>
    </ligand>
</feature>
<protein>
    <recommendedName>
        <fullName evidence="8">Probable replication restart protein PriA</fullName>
    </recommendedName>
    <alternativeName>
        <fullName evidence="8">Putative ATP-dependent DNA helicase PriA</fullName>
    </alternativeName>
</protein>
<evidence type="ECO:0000256" key="4">
    <source>
        <dbReference type="ARBA" id="ARBA00022741"/>
    </source>
</evidence>
<evidence type="ECO:0000256" key="6">
    <source>
        <dbReference type="ARBA" id="ARBA00022840"/>
    </source>
</evidence>
<evidence type="ECO:0000256" key="2">
    <source>
        <dbReference type="ARBA" id="ARBA00022705"/>
    </source>
</evidence>
<comment type="function">
    <text evidence="8">Initiates the restart of stalled replication forks, which reloads the replicative helicase on sites other than the origin of replication. Recognizes and binds to abandoned replication forks and remodels them to uncover a helicase loading site. Promotes assembly of the primosome at these replication forks.</text>
</comment>
<dbReference type="AlphaFoldDB" id="A0A5J6ZEN3"/>
<evidence type="ECO:0000313" key="10">
    <source>
        <dbReference type="EMBL" id="QFQ31966.1"/>
    </source>
</evidence>
<keyword evidence="3 8" id="KW-0479">Metal-binding</keyword>
<dbReference type="GO" id="GO:0043138">
    <property type="term" value="F:3'-5' DNA helicase activity"/>
    <property type="evidence" value="ECO:0007669"/>
    <property type="project" value="TreeGrafter"/>
</dbReference>
<feature type="binding site" evidence="8">
    <location>
        <position position="410"/>
    </location>
    <ligand>
        <name>Zn(2+)</name>
        <dbReference type="ChEBI" id="CHEBI:29105"/>
        <label>1</label>
    </ligand>
</feature>
<keyword evidence="1 8" id="KW-0639">Primosome</keyword>
<dbReference type="Gene3D" id="3.40.1440.60">
    <property type="entry name" value="PriA, 3(prime) DNA-binding domain"/>
    <property type="match status" value="1"/>
</dbReference>
<evidence type="ECO:0000313" key="11">
    <source>
        <dbReference type="Proteomes" id="UP000326914"/>
    </source>
</evidence>
<feature type="binding site" evidence="8">
    <location>
        <position position="370"/>
    </location>
    <ligand>
        <name>Zn(2+)</name>
        <dbReference type="ChEBI" id="CHEBI:29105"/>
        <label>1</label>
    </ligand>
</feature>
<dbReference type="Gene3D" id="3.40.50.300">
    <property type="entry name" value="P-loop containing nucleotide triphosphate hydrolases"/>
    <property type="match status" value="1"/>
</dbReference>
<dbReference type="InterPro" id="IPR027417">
    <property type="entry name" value="P-loop_NTPase"/>
</dbReference>
<comment type="similarity">
    <text evidence="8">Belongs to the helicase family. PriA subfamily.</text>
</comment>
<dbReference type="NCBIfam" id="TIGR00595">
    <property type="entry name" value="priA"/>
    <property type="match status" value="1"/>
</dbReference>
<accession>A0A5J6ZEN3</accession>
<evidence type="ECO:0000256" key="8">
    <source>
        <dbReference type="HAMAP-Rule" id="MF_00983"/>
    </source>
</evidence>
<organism evidence="10 11">
    <name type="scientific">Buchnera aphidicola</name>
    <name type="common">Aphis gossypii</name>
    <dbReference type="NCBI Taxonomy" id="98785"/>
    <lineage>
        <taxon>Bacteria</taxon>
        <taxon>Pseudomonadati</taxon>
        <taxon>Pseudomonadota</taxon>
        <taxon>Gammaproteobacteria</taxon>
        <taxon>Enterobacterales</taxon>
        <taxon>Erwiniaceae</taxon>
        <taxon>Buchnera</taxon>
    </lineage>
</organism>
<feature type="binding site" evidence="8">
    <location>
        <position position="413"/>
    </location>
    <ligand>
        <name>Zn(2+)</name>
        <dbReference type="ChEBI" id="CHEBI:29105"/>
        <label>1</label>
    </ligand>
</feature>
<dbReference type="GO" id="GO:0006302">
    <property type="term" value="P:double-strand break repair"/>
    <property type="evidence" value="ECO:0007669"/>
    <property type="project" value="InterPro"/>
</dbReference>
<feature type="binding site" evidence="8">
    <location>
        <position position="382"/>
    </location>
    <ligand>
        <name>Zn(2+)</name>
        <dbReference type="ChEBI" id="CHEBI:29105"/>
        <label>2</label>
    </ligand>
</feature>
<dbReference type="GO" id="GO:0005524">
    <property type="term" value="F:ATP binding"/>
    <property type="evidence" value="ECO:0007669"/>
    <property type="project" value="UniProtKB-UniRule"/>
</dbReference>
<proteinExistence type="inferred from homology"/>
<dbReference type="GO" id="GO:1990077">
    <property type="term" value="C:primosome complex"/>
    <property type="evidence" value="ECO:0007669"/>
    <property type="project" value="UniProtKB-UniRule"/>
</dbReference>
<dbReference type="GO" id="GO:0003677">
    <property type="term" value="F:DNA binding"/>
    <property type="evidence" value="ECO:0007669"/>
    <property type="project" value="UniProtKB-UniRule"/>
</dbReference>
<gene>
    <name evidence="8 10" type="primary">priA</name>
    <name evidence="10" type="ORF">FQV32_00820</name>
</gene>
<dbReference type="OrthoDB" id="9759544at2"/>
<keyword evidence="4 8" id="KW-0547">Nucleotide-binding</keyword>
<feature type="binding site" evidence="8">
    <location>
        <position position="397"/>
    </location>
    <ligand>
        <name>Zn(2+)</name>
        <dbReference type="ChEBI" id="CHEBI:29105"/>
        <label>2</label>
    </ligand>
</feature>
<keyword evidence="2 8" id="KW-0235">DNA replication</keyword>
<dbReference type="InterPro" id="IPR042115">
    <property type="entry name" value="PriA_3primeBD_sf"/>
</dbReference>
<evidence type="ECO:0000256" key="1">
    <source>
        <dbReference type="ARBA" id="ARBA00022515"/>
    </source>
</evidence>
<comment type="subunit">
    <text evidence="8">Component of the replication restart primosome.</text>
</comment>
<name>A0A5J6ZEN3_9GAMM</name>
<dbReference type="GO" id="GO:0008270">
    <property type="term" value="F:zinc ion binding"/>
    <property type="evidence" value="ECO:0007669"/>
    <property type="project" value="UniProtKB-UniRule"/>
</dbReference>
<dbReference type="GO" id="GO:0006270">
    <property type="term" value="P:DNA replication initiation"/>
    <property type="evidence" value="ECO:0007669"/>
    <property type="project" value="TreeGrafter"/>
</dbReference>
<dbReference type="SUPFAM" id="SSF52540">
    <property type="entry name" value="P-loop containing nucleoside triphosphate hydrolases"/>
    <property type="match status" value="1"/>
</dbReference>
<dbReference type="RefSeq" id="WP_158346043.1">
    <property type="nucleotide sequence ID" value="NZ_CP042426.1"/>
</dbReference>
<feature type="binding site" evidence="8">
    <location>
        <position position="373"/>
    </location>
    <ligand>
        <name>Zn(2+)</name>
        <dbReference type="ChEBI" id="CHEBI:29105"/>
        <label>1</label>
    </ligand>
</feature>
<dbReference type="PANTHER" id="PTHR30580:SF0">
    <property type="entry name" value="PRIMOSOMAL PROTEIN N"/>
    <property type="match status" value="1"/>
</dbReference>
<dbReference type="Pfam" id="PF17764">
    <property type="entry name" value="PriA_3primeBD"/>
    <property type="match status" value="1"/>
</dbReference>
<dbReference type="Proteomes" id="UP000326914">
    <property type="component" value="Chromosome"/>
</dbReference>
<evidence type="ECO:0000256" key="5">
    <source>
        <dbReference type="ARBA" id="ARBA00022833"/>
    </source>
</evidence>
<reference evidence="10 11" key="1">
    <citation type="submission" date="2019-07" db="EMBL/GenBank/DDBJ databases">
        <title>Buchnera limit thermal tolerance of host aphids.</title>
        <authorList>
            <person name="Zhang B."/>
            <person name="Moran N."/>
        </authorList>
    </citation>
    <scope>NUCLEOTIDE SEQUENCE [LARGE SCALE GENOMIC DNA]</scope>
    <source>
        <strain evidence="10 11">Ago-UT1</strain>
    </source>
</reference>
<dbReference type="GO" id="GO:0006269">
    <property type="term" value="P:DNA replication, synthesis of primer"/>
    <property type="evidence" value="ECO:0007669"/>
    <property type="project" value="UniProtKB-KW"/>
</dbReference>
<comment type="caution">
    <text evidence="8">As this protein does not have any detectable helicase domains, it probably does not have helicase activity.</text>
</comment>
<sequence length="664" mass="78847">MIIVDVVLPFPIKTCFSYILPCSITPVVGVRVVVPFNSKDVTGIVIAYHQKKINNLNFKLVKCVIDYEPILNISLLNILIWLSKYYCYPIGSIFLIAFPDIFKFKNVVKINYKMYFKNNINQFNKFKINRKFLLNANILSKINTILINSSFSSWLISEINLFIKIKFYLGLFEKILKKNLQILIIVPYIKYAYKILFFLKKYLNVSISIVDTNISNEIFFDIWIKTKNGQNSILIGTKKSVFFPFLKLGLIVLFEEHNLIYKNIDQFKCNIRDVATFRAFKENIPIILDSNTPSLKTLYNVIHKKIFWINFNKTYTSLILKNKIVNLKKEKIRTYLSDSLIKEIFENIKKNFSVLLIFNPSNFVFLGLICNYCNWIPRCDICHDYYEVNKYNDVMFCRNCLIYYKKLLSCNICNFSPLTTFNFGIKKIKKNIKKIFFNIPLLFLMCLKNIKTKKLNLNIDNFYIVHSGIIITTEKVVQNYFFPNVRLIGLVDIDHYFLSFNFNNIEHFSQFYFNLINLVQKKSKFLNILIQTSIPNNENLINICGKKYFFYARNMLITRKRFLLPPWNVQVILYCQSKSFQKSFTFLKFIYTFLKKKSKKDNILLWFVGPDPVFLRSKKKYIHKLLIQCSSRIYLQKILRISLDLSKYFSIFNNIKWFVNFDVN</sequence>
<dbReference type="EMBL" id="CP042426">
    <property type="protein sequence ID" value="QFQ31966.1"/>
    <property type="molecule type" value="Genomic_DNA"/>
</dbReference>
<dbReference type="InterPro" id="IPR005259">
    <property type="entry name" value="PriA"/>
</dbReference>
<evidence type="ECO:0000256" key="3">
    <source>
        <dbReference type="ARBA" id="ARBA00022723"/>
    </source>
</evidence>
<keyword evidence="5 8" id="KW-0862">Zinc</keyword>
<feature type="domain" description="Primosomal protein N' 3' DNA-binding" evidence="9">
    <location>
        <begin position="5"/>
        <end position="99"/>
    </location>
</feature>
<evidence type="ECO:0000256" key="7">
    <source>
        <dbReference type="ARBA" id="ARBA00023125"/>
    </source>
</evidence>
<evidence type="ECO:0000259" key="9">
    <source>
        <dbReference type="Pfam" id="PF17764"/>
    </source>
</evidence>
<dbReference type="PANTHER" id="PTHR30580">
    <property type="entry name" value="PRIMOSOMAL PROTEIN N"/>
    <property type="match status" value="1"/>
</dbReference>